<accession>A0A1I2HHE3</accession>
<reference evidence="2 3" key="1">
    <citation type="submission" date="2016-10" db="EMBL/GenBank/DDBJ databases">
        <authorList>
            <person name="de Groot N.N."/>
        </authorList>
    </citation>
    <scope>NUCLEOTIDE SEQUENCE [LARGE SCALE GENOMIC DNA]</scope>
    <source>
        <strain evidence="2 3">CGMCC 1.9156</strain>
    </source>
</reference>
<protein>
    <submittedName>
        <fullName evidence="2">SH3-like domain-containing protein</fullName>
    </submittedName>
</protein>
<dbReference type="AlphaFoldDB" id="A0A1I2HHE3"/>
<feature type="domain" description="GW" evidence="1">
    <location>
        <begin position="34"/>
        <end position="63"/>
    </location>
</feature>
<feature type="domain" description="GW" evidence="1">
    <location>
        <begin position="119"/>
        <end position="184"/>
    </location>
</feature>
<sequence>MRLLAVWLLASVLLASCVQKKKESVQPINTSSLMRAVTVDEVIQTDSYTYLKVTESGNQFWMAVNRQPVEVGQKYYYDSALEMKDFKSKALDRTFETIYFVQSFSKEPISEKKATASMQEPQGKKVEAYNKAIDVEPVDGGVTIAKLYESKKDYSGKQVTVRGQIVKVNKNIMGRNWLHIQDGTNFDGKYDLTITSSELAEVGQVVTIEGTVTLDKDFGAGYFYDLIIENGSLVE</sequence>
<dbReference type="RefSeq" id="WP_093919736.1">
    <property type="nucleotide sequence ID" value="NZ_FONW01000004.1"/>
</dbReference>
<evidence type="ECO:0000313" key="2">
    <source>
        <dbReference type="EMBL" id="SFF28176.1"/>
    </source>
</evidence>
<dbReference type="STRING" id="655355.SAMN05216283_10447"/>
<evidence type="ECO:0000259" key="1">
    <source>
        <dbReference type="Pfam" id="PF13457"/>
    </source>
</evidence>
<proteinExistence type="predicted"/>
<dbReference type="PROSITE" id="PS51257">
    <property type="entry name" value="PROKAR_LIPOPROTEIN"/>
    <property type="match status" value="1"/>
</dbReference>
<dbReference type="InterPro" id="IPR025987">
    <property type="entry name" value="GW_dom"/>
</dbReference>
<dbReference type="EMBL" id="FONW01000004">
    <property type="protein sequence ID" value="SFF28176.1"/>
    <property type="molecule type" value="Genomic_DNA"/>
</dbReference>
<gene>
    <name evidence="2" type="ORF">SAMN05216283_10447</name>
</gene>
<name>A0A1I2HHE3_9BACT</name>
<keyword evidence="3" id="KW-1185">Reference proteome</keyword>
<dbReference type="Proteomes" id="UP000198964">
    <property type="component" value="Unassembled WGS sequence"/>
</dbReference>
<organism evidence="2 3">
    <name type="scientific">Sunxiuqinia elliptica</name>
    <dbReference type="NCBI Taxonomy" id="655355"/>
    <lineage>
        <taxon>Bacteria</taxon>
        <taxon>Pseudomonadati</taxon>
        <taxon>Bacteroidota</taxon>
        <taxon>Bacteroidia</taxon>
        <taxon>Marinilabiliales</taxon>
        <taxon>Prolixibacteraceae</taxon>
        <taxon>Sunxiuqinia</taxon>
    </lineage>
</organism>
<evidence type="ECO:0000313" key="3">
    <source>
        <dbReference type="Proteomes" id="UP000198964"/>
    </source>
</evidence>
<dbReference type="Pfam" id="PF13457">
    <property type="entry name" value="GW"/>
    <property type="match status" value="2"/>
</dbReference>